<organism evidence="1 2">
    <name type="scientific">Acaulospora colombiana</name>
    <dbReference type="NCBI Taxonomy" id="27376"/>
    <lineage>
        <taxon>Eukaryota</taxon>
        <taxon>Fungi</taxon>
        <taxon>Fungi incertae sedis</taxon>
        <taxon>Mucoromycota</taxon>
        <taxon>Glomeromycotina</taxon>
        <taxon>Glomeromycetes</taxon>
        <taxon>Diversisporales</taxon>
        <taxon>Acaulosporaceae</taxon>
        <taxon>Acaulospora</taxon>
    </lineage>
</organism>
<keyword evidence="2" id="KW-1185">Reference proteome</keyword>
<accession>A0ACA9LVW9</accession>
<gene>
    <name evidence="1" type="ORF">ACOLOM_LOCUS4959</name>
</gene>
<evidence type="ECO:0000313" key="1">
    <source>
        <dbReference type="EMBL" id="CAG8553771.1"/>
    </source>
</evidence>
<evidence type="ECO:0000313" key="2">
    <source>
        <dbReference type="Proteomes" id="UP000789525"/>
    </source>
</evidence>
<protein>
    <submittedName>
        <fullName evidence="1">14682_t:CDS:1</fullName>
    </submittedName>
</protein>
<sequence length="475" mass="55542">MFIQIRKLQAKYGDFFEFYIGNKRYIGLLNEDLVKEIMKPTINGSFFPRYDDYGGLEELGHTDSGIAFNNDYDKWRYHRKFFSKSILSPPFSRQALICVQDGFREMSRYWELLGEEAIIDFPEWMKRYFMETIVTTTSSKPPHALANFYKKLSNRKIGKEADESELFVEAVQFLNNIVHWFLFVPAYVRHFPGINSRTNKYKEKYFWLKNNVLETVKARRAEIEVTPEDQQLIPDMLTMLLTVNTPRDITERIADDQNDKPMTDEEIVGNYFEALLGGIDNGSNAMCFLVYYLSHYPDVKRKLLKEFETVVGKNPDIKKITLDDINKLEYTEAFIKEVNRLFPIIPNIGKRNRDPIEIGGMTFPANTLFLTNSLALYTHKNQWSNPNEFNPDRFLKSSPESKNPFYMFGSGERKCPGRNLAMIELKTTLLMLYSKYDVELVDMNAPLNYNGKFLRACAKLEVKIKKRRDLGFVES</sequence>
<comment type="caution">
    <text evidence="1">The sequence shown here is derived from an EMBL/GenBank/DDBJ whole genome shotgun (WGS) entry which is preliminary data.</text>
</comment>
<dbReference type="EMBL" id="CAJVPT010008615">
    <property type="protein sequence ID" value="CAG8553771.1"/>
    <property type="molecule type" value="Genomic_DNA"/>
</dbReference>
<reference evidence="1" key="1">
    <citation type="submission" date="2021-06" db="EMBL/GenBank/DDBJ databases">
        <authorList>
            <person name="Kallberg Y."/>
            <person name="Tangrot J."/>
            <person name="Rosling A."/>
        </authorList>
    </citation>
    <scope>NUCLEOTIDE SEQUENCE</scope>
    <source>
        <strain evidence="1">CL356</strain>
    </source>
</reference>
<name>A0ACA9LVW9_9GLOM</name>
<proteinExistence type="predicted"/>
<dbReference type="Proteomes" id="UP000789525">
    <property type="component" value="Unassembled WGS sequence"/>
</dbReference>